<sequence length="396" mass="41612">MKSIDLTLPVWGFDGWPTQPWNGYRLPAKHIAAMEEALLQINLQLSAGVTASLIGGADVAHFNLTSGVLVSSLATDWEFPLDHNQDRVFELDIELTDGTTSAIQPLLITIEDNGMTTAYEQVTENLNILADNVGDLYEAKAATEADIDALQQQFAAIDLTSVIDDNAPNSATNVTRSASFIASLFEQAKADIRGGVDSAYDTLAKLASALTGQAAQVQALEADVAALKSKFDPNTGYLKSEFIPEYLREGGLEFVGFFDPITDTLPTLPDVTKAGNIYKVSAEGTVTIGNGAVSVLPGDTIMSDGDVWIVMGRSDLVASVNGKVGAVVLTAGDISYDTGNASGLTATTIKGALDDIWTKLKSKIEEIGELSQLLTPTALKARIAAAAGDGAVTAAP</sequence>
<dbReference type="Proteomes" id="UP000190460">
    <property type="component" value="Unassembled WGS sequence"/>
</dbReference>
<reference evidence="1 2" key="1">
    <citation type="submission" date="2017-02" db="EMBL/GenBank/DDBJ databases">
        <authorList>
            <person name="Peterson S.W."/>
        </authorList>
    </citation>
    <scope>NUCLEOTIDE SEQUENCE [LARGE SCALE GENOMIC DNA]</scope>
    <source>
        <strain evidence="1 2">ATCC 49788</strain>
    </source>
</reference>
<keyword evidence="2" id="KW-1185">Reference proteome</keyword>
<evidence type="ECO:0000313" key="2">
    <source>
        <dbReference type="Proteomes" id="UP000190460"/>
    </source>
</evidence>
<dbReference type="AlphaFoldDB" id="A0A1T4W4V4"/>
<gene>
    <name evidence="1" type="ORF">SAMN02745130_01010</name>
</gene>
<evidence type="ECO:0000313" key="1">
    <source>
        <dbReference type="EMBL" id="SKA72237.1"/>
    </source>
</evidence>
<protein>
    <submittedName>
        <fullName evidence="1">Uncharacterized protein</fullName>
    </submittedName>
</protein>
<accession>A0A1T4W4V4</accession>
<organism evidence="1 2">
    <name type="scientific">Thiothrix eikelboomii</name>
    <dbReference type="NCBI Taxonomy" id="92487"/>
    <lineage>
        <taxon>Bacteria</taxon>
        <taxon>Pseudomonadati</taxon>
        <taxon>Pseudomonadota</taxon>
        <taxon>Gammaproteobacteria</taxon>
        <taxon>Thiotrichales</taxon>
        <taxon>Thiotrichaceae</taxon>
        <taxon>Thiothrix</taxon>
    </lineage>
</organism>
<dbReference type="STRING" id="92487.SAMN02745130_01010"/>
<proteinExistence type="predicted"/>
<dbReference type="RefSeq" id="WP_143594252.1">
    <property type="nucleotide sequence ID" value="NZ_FUYB01000003.1"/>
</dbReference>
<dbReference type="OrthoDB" id="6057599at2"/>
<dbReference type="EMBL" id="FUYB01000003">
    <property type="protein sequence ID" value="SKA72237.1"/>
    <property type="molecule type" value="Genomic_DNA"/>
</dbReference>
<name>A0A1T4W4V4_9GAMM</name>